<dbReference type="GO" id="GO:0005524">
    <property type="term" value="F:ATP binding"/>
    <property type="evidence" value="ECO:0007669"/>
    <property type="project" value="UniProtKB-KW"/>
</dbReference>
<dbReference type="InterPro" id="IPR025943">
    <property type="entry name" value="Sigma_54_int_dom_ATP-bd_2"/>
</dbReference>
<dbReference type="RefSeq" id="WP_158502549.1">
    <property type="nucleotide sequence ID" value="NZ_BJOA01000278.1"/>
</dbReference>
<evidence type="ECO:0000313" key="10">
    <source>
        <dbReference type="Proteomes" id="UP000182836"/>
    </source>
</evidence>
<dbReference type="OrthoDB" id="9771372at2"/>
<proteinExistence type="predicted"/>
<accession>A0A1G8ND29</accession>
<dbReference type="PROSITE" id="PS00676">
    <property type="entry name" value="SIGMA54_INTERACT_2"/>
    <property type="match status" value="1"/>
</dbReference>
<feature type="domain" description="Sigma-54 factor interaction" evidence="8">
    <location>
        <begin position="115"/>
        <end position="344"/>
    </location>
</feature>
<organism evidence="9 10">
    <name type="scientific">Aneurinibacillus migulanus</name>
    <name type="common">Bacillus migulanus</name>
    <dbReference type="NCBI Taxonomy" id="47500"/>
    <lineage>
        <taxon>Bacteria</taxon>
        <taxon>Bacillati</taxon>
        <taxon>Bacillota</taxon>
        <taxon>Bacilli</taxon>
        <taxon>Bacillales</taxon>
        <taxon>Paenibacillaceae</taxon>
        <taxon>Aneurinibacillus group</taxon>
        <taxon>Aneurinibacillus</taxon>
    </lineage>
</organism>
<dbReference type="PROSITE" id="PS50045">
    <property type="entry name" value="SIGMA54_INTERACT_4"/>
    <property type="match status" value="1"/>
</dbReference>
<dbReference type="Gene3D" id="1.10.10.60">
    <property type="entry name" value="Homeodomain-like"/>
    <property type="match status" value="1"/>
</dbReference>
<dbReference type="SUPFAM" id="SSF46689">
    <property type="entry name" value="Homeodomain-like"/>
    <property type="match status" value="1"/>
</dbReference>
<keyword evidence="1" id="KW-0547">Nucleotide-binding</keyword>
<dbReference type="CDD" id="cd00009">
    <property type="entry name" value="AAA"/>
    <property type="match status" value="1"/>
</dbReference>
<dbReference type="Gene3D" id="3.40.50.300">
    <property type="entry name" value="P-loop containing nucleotide triphosphate hydrolases"/>
    <property type="match status" value="1"/>
</dbReference>
<keyword evidence="2" id="KW-0058">Aromatic hydrocarbons catabolism</keyword>
<dbReference type="InterPro" id="IPR030828">
    <property type="entry name" value="HTH_TyrR"/>
</dbReference>
<dbReference type="InterPro" id="IPR027417">
    <property type="entry name" value="P-loop_NTPase"/>
</dbReference>
<keyword evidence="3" id="KW-0067">ATP-binding</keyword>
<evidence type="ECO:0000256" key="1">
    <source>
        <dbReference type="ARBA" id="ARBA00022741"/>
    </source>
</evidence>
<dbReference type="PROSITE" id="PS00675">
    <property type="entry name" value="SIGMA54_INTERACT_1"/>
    <property type="match status" value="1"/>
</dbReference>
<evidence type="ECO:0000256" key="5">
    <source>
        <dbReference type="ARBA" id="ARBA00023125"/>
    </source>
</evidence>
<dbReference type="AlphaFoldDB" id="A0A1G8ND29"/>
<dbReference type="SUPFAM" id="SSF52540">
    <property type="entry name" value="P-loop containing nucleoside triphosphate hydrolases"/>
    <property type="match status" value="1"/>
</dbReference>
<protein>
    <recommendedName>
        <fullName evidence="7">HTH-type transcriptional regulatory protein TyrR</fullName>
    </recommendedName>
</protein>
<dbReference type="Pfam" id="PF00158">
    <property type="entry name" value="Sigma54_activat"/>
    <property type="match status" value="1"/>
</dbReference>
<dbReference type="SMART" id="SM00382">
    <property type="entry name" value="AAA"/>
    <property type="match status" value="1"/>
</dbReference>
<sequence length="434" mass="48983">MKQAEMMVIFVGSHNQVVEWQGEVAEVFGFSPSVFLQPNMHIFQVPWETVVRNRPDLSAGLTIMQAINGPLVLLSVVKLPDTGSDIKYVLVLSRLDHMLDVNMNAPVLPDVANGVLVKSEKMKKIIDVIHKIASVDSTVLLLGESGVGKTMLARLIHQASSRKDAPFVSINCGTLPDSLIESELFGYESGTFTGGKTGGKQGLLEAAEGGTIFLDEIAELPYHVQSKLLEVLQENTFRKIGSVDKQKANIRILSATNKNLKEMVNQKRFREDLYYRLHVVPLMIPPLRERREEILPLIEHFTSKFNQKYDRRFFLSPQMKARLVEYEWPGNIRELENLVERIIVTQSEEIAEQVGGTSEDTDAFTSFQTKNVLPPLKEAKKQLEKALILRAYDLYENTYKAAEILQVDQSTIAKKLKQYRAEENGPERKRSTGK</sequence>
<evidence type="ECO:0000313" key="9">
    <source>
        <dbReference type="EMBL" id="SDI78068.1"/>
    </source>
</evidence>
<evidence type="ECO:0000256" key="4">
    <source>
        <dbReference type="ARBA" id="ARBA00023015"/>
    </source>
</evidence>
<dbReference type="InterPro" id="IPR058031">
    <property type="entry name" value="AAA_lid_NorR"/>
</dbReference>
<keyword evidence="5 9" id="KW-0238">DNA-binding</keyword>
<dbReference type="InterPro" id="IPR025944">
    <property type="entry name" value="Sigma_54_int_dom_CS"/>
</dbReference>
<dbReference type="Proteomes" id="UP000182836">
    <property type="component" value="Unassembled WGS sequence"/>
</dbReference>
<evidence type="ECO:0000259" key="8">
    <source>
        <dbReference type="PROSITE" id="PS50045"/>
    </source>
</evidence>
<keyword evidence="4" id="KW-0805">Transcription regulation</keyword>
<dbReference type="InterPro" id="IPR009057">
    <property type="entry name" value="Homeodomain-like_sf"/>
</dbReference>
<dbReference type="PROSITE" id="PS00688">
    <property type="entry name" value="SIGMA54_INTERACT_3"/>
    <property type="match status" value="1"/>
</dbReference>
<dbReference type="Pfam" id="PF25601">
    <property type="entry name" value="AAA_lid_14"/>
    <property type="match status" value="1"/>
</dbReference>
<name>A0A1G8ND29_ANEMI</name>
<dbReference type="PANTHER" id="PTHR32071:SF57">
    <property type="entry name" value="C4-DICARBOXYLATE TRANSPORT TRANSCRIPTIONAL REGULATORY PROTEIN DCTD"/>
    <property type="match status" value="1"/>
</dbReference>
<dbReference type="GO" id="GO:0003677">
    <property type="term" value="F:DNA binding"/>
    <property type="evidence" value="ECO:0007669"/>
    <property type="project" value="UniProtKB-KW"/>
</dbReference>
<dbReference type="InterPro" id="IPR025662">
    <property type="entry name" value="Sigma_54_int_dom_ATP-bd_1"/>
</dbReference>
<dbReference type="FunFam" id="3.40.50.300:FF:000006">
    <property type="entry name" value="DNA-binding transcriptional regulator NtrC"/>
    <property type="match status" value="1"/>
</dbReference>
<reference evidence="9 10" key="1">
    <citation type="submission" date="2016-10" db="EMBL/GenBank/DDBJ databases">
        <authorList>
            <person name="de Groot N.N."/>
        </authorList>
    </citation>
    <scope>NUCLEOTIDE SEQUENCE [LARGE SCALE GENOMIC DNA]</scope>
    <source>
        <strain evidence="9 10">DSM 2895</strain>
    </source>
</reference>
<dbReference type="InterPro" id="IPR003593">
    <property type="entry name" value="AAA+_ATPase"/>
</dbReference>
<evidence type="ECO:0000256" key="7">
    <source>
        <dbReference type="ARBA" id="ARBA00029500"/>
    </source>
</evidence>
<evidence type="ECO:0000256" key="6">
    <source>
        <dbReference type="ARBA" id="ARBA00023163"/>
    </source>
</evidence>
<evidence type="ECO:0000256" key="2">
    <source>
        <dbReference type="ARBA" id="ARBA00022797"/>
    </source>
</evidence>
<dbReference type="Pfam" id="PF18024">
    <property type="entry name" value="HTH_50"/>
    <property type="match status" value="1"/>
</dbReference>
<dbReference type="EMBL" id="FNED01000007">
    <property type="protein sequence ID" value="SDI78068.1"/>
    <property type="molecule type" value="Genomic_DNA"/>
</dbReference>
<gene>
    <name evidence="9" type="ORF">SAMN04487909_107193</name>
</gene>
<dbReference type="InterPro" id="IPR002078">
    <property type="entry name" value="Sigma_54_int"/>
</dbReference>
<keyword evidence="6" id="KW-0804">Transcription</keyword>
<evidence type="ECO:0000256" key="3">
    <source>
        <dbReference type="ARBA" id="ARBA00022840"/>
    </source>
</evidence>
<dbReference type="PANTHER" id="PTHR32071">
    <property type="entry name" value="TRANSCRIPTIONAL REGULATORY PROTEIN"/>
    <property type="match status" value="1"/>
</dbReference>
<dbReference type="GO" id="GO:0006355">
    <property type="term" value="P:regulation of DNA-templated transcription"/>
    <property type="evidence" value="ECO:0007669"/>
    <property type="project" value="InterPro"/>
</dbReference>
<dbReference type="Gene3D" id="1.10.8.60">
    <property type="match status" value="1"/>
</dbReference>